<dbReference type="Gene3D" id="2.60.120.10">
    <property type="entry name" value="Jelly Rolls"/>
    <property type="match status" value="1"/>
</dbReference>
<dbReference type="AlphaFoldDB" id="A0A506TYR7"/>
<feature type="domain" description="Cupin type-2" evidence="1">
    <location>
        <begin position="21"/>
        <end position="83"/>
    </location>
</feature>
<dbReference type="SUPFAM" id="SSF51182">
    <property type="entry name" value="RmlC-like cupins"/>
    <property type="match status" value="1"/>
</dbReference>
<dbReference type="InterPro" id="IPR047263">
    <property type="entry name" value="HNL-like_cupin"/>
</dbReference>
<dbReference type="InterPro" id="IPR014710">
    <property type="entry name" value="RmlC-like_jellyroll"/>
</dbReference>
<reference evidence="2 3" key="1">
    <citation type="submission" date="2019-06" db="EMBL/GenBank/DDBJ databases">
        <authorList>
            <person name="Li M."/>
        </authorList>
    </citation>
    <scope>NUCLEOTIDE SEQUENCE [LARGE SCALE GENOMIC DNA]</scope>
    <source>
        <strain evidence="2 3">BGMRC2036</strain>
    </source>
</reference>
<accession>A0A506TYR7</accession>
<organism evidence="2 3">
    <name type="scientific">Martelella alba</name>
    <dbReference type="NCBI Taxonomy" id="2590451"/>
    <lineage>
        <taxon>Bacteria</taxon>
        <taxon>Pseudomonadati</taxon>
        <taxon>Pseudomonadota</taxon>
        <taxon>Alphaproteobacteria</taxon>
        <taxon>Hyphomicrobiales</taxon>
        <taxon>Aurantimonadaceae</taxon>
        <taxon>Martelella</taxon>
    </lineage>
</organism>
<dbReference type="PANTHER" id="PTHR43698:SF1">
    <property type="entry name" value="BLL4564 PROTEIN"/>
    <property type="match status" value="1"/>
</dbReference>
<dbReference type="PANTHER" id="PTHR43698">
    <property type="entry name" value="RIBD C-TERMINAL DOMAIN CONTAINING PROTEIN"/>
    <property type="match status" value="1"/>
</dbReference>
<dbReference type="Pfam" id="PF07883">
    <property type="entry name" value="Cupin_2"/>
    <property type="match status" value="1"/>
</dbReference>
<name>A0A506TYR7_9HYPH</name>
<evidence type="ECO:0000313" key="2">
    <source>
        <dbReference type="EMBL" id="TPW27243.1"/>
    </source>
</evidence>
<keyword evidence="3" id="KW-1185">Reference proteome</keyword>
<dbReference type="Proteomes" id="UP000318801">
    <property type="component" value="Unassembled WGS sequence"/>
</dbReference>
<dbReference type="OrthoDB" id="9802489at2"/>
<comment type="caution">
    <text evidence="2">The sequence shown here is derived from an EMBL/GenBank/DDBJ whole genome shotgun (WGS) entry which is preliminary data.</text>
</comment>
<dbReference type="InterPro" id="IPR011051">
    <property type="entry name" value="RmlC_Cupin_sf"/>
</dbReference>
<proteinExistence type="predicted"/>
<sequence>MLLMSEAEGEMTAMRAWFRDGTVTHWHSHPRGQLLVALSGAGRACCEGGTVIALAPGDALWFPPGNRHWHGAAEGSDFSYISVQQVEDGAYVRWMEPVGQAKNEEPPR</sequence>
<evidence type="ECO:0000259" key="1">
    <source>
        <dbReference type="Pfam" id="PF07883"/>
    </source>
</evidence>
<gene>
    <name evidence="2" type="ORF">FJU08_20765</name>
</gene>
<dbReference type="EMBL" id="VHLG01000019">
    <property type="protein sequence ID" value="TPW27243.1"/>
    <property type="molecule type" value="Genomic_DNA"/>
</dbReference>
<protein>
    <submittedName>
        <fullName evidence="2">Cupin domain-containing protein</fullName>
    </submittedName>
</protein>
<dbReference type="InterPro" id="IPR013096">
    <property type="entry name" value="Cupin_2"/>
</dbReference>
<evidence type="ECO:0000313" key="3">
    <source>
        <dbReference type="Proteomes" id="UP000318801"/>
    </source>
</evidence>
<dbReference type="CDD" id="cd02233">
    <property type="entry name" value="cupin_HNL-like"/>
    <property type="match status" value="1"/>
</dbReference>